<gene>
    <name evidence="2" type="ORF">IWZ03DRAFT_169274</name>
</gene>
<reference evidence="2 3" key="1">
    <citation type="submission" date="2024-04" db="EMBL/GenBank/DDBJ databases">
        <title>Phyllosticta paracitricarpa is synonymous to the EU quarantine fungus P. citricarpa based on phylogenomic analyses.</title>
        <authorList>
            <consortium name="Lawrence Berkeley National Laboratory"/>
            <person name="Van Ingen-Buijs V.A."/>
            <person name="Van Westerhoven A.C."/>
            <person name="Haridas S."/>
            <person name="Skiadas P."/>
            <person name="Martin F."/>
            <person name="Groenewald J.Z."/>
            <person name="Crous P.W."/>
            <person name="Seidl M.F."/>
        </authorList>
    </citation>
    <scope>NUCLEOTIDE SEQUENCE [LARGE SCALE GENOMIC DNA]</scope>
    <source>
        <strain evidence="2 3">CBS 123371</strain>
    </source>
</reference>
<name>A0ABR1KNP1_9PEZI</name>
<proteinExistence type="predicted"/>
<sequence length="377" mass="42880">MMRKNDDRGHNCCTSCTKRQLLSVRHGSGGSLALSGDSLAARETRKISGSQQRRADMQPSDPQQLAESILSQGGGVRNSHRQQQKTTCLSHLGKRCFCIFLQRHKTLNKQSTTFLLKFTEYAMNMEPTHSRCLSRGAPQQSSTSLLERLPVELRLQIYDLLFPTKCVPYHAISNGTLRHDTEPTSTKILRLNRDVHAEASSYLYARTPFEVRINPNGIQLCGGRHMTYPAYDFGKHGGPEKIHGVPHVWDGLLRNVRRLELRLTAWVQRDMFDMVAAYLQYFVARLLDAGANLDSIRVAVEWQNGLSNFPISRPSVEMARKLLQPLTLLKGLREVRFGRIAPLPVGFDYSAGYYSVTEEEQYGELREWLKGEMERRT</sequence>
<dbReference type="EMBL" id="JBBPHU010000005">
    <property type="protein sequence ID" value="KAK7517322.1"/>
    <property type="molecule type" value="Genomic_DNA"/>
</dbReference>
<accession>A0ABR1KNP1</accession>
<evidence type="ECO:0000256" key="1">
    <source>
        <dbReference type="SAM" id="MobiDB-lite"/>
    </source>
</evidence>
<feature type="region of interest" description="Disordered" evidence="1">
    <location>
        <begin position="44"/>
        <end position="66"/>
    </location>
</feature>
<organism evidence="2 3">
    <name type="scientific">Phyllosticta citriasiana</name>
    <dbReference type="NCBI Taxonomy" id="595635"/>
    <lineage>
        <taxon>Eukaryota</taxon>
        <taxon>Fungi</taxon>
        <taxon>Dikarya</taxon>
        <taxon>Ascomycota</taxon>
        <taxon>Pezizomycotina</taxon>
        <taxon>Dothideomycetes</taxon>
        <taxon>Dothideomycetes incertae sedis</taxon>
        <taxon>Botryosphaeriales</taxon>
        <taxon>Phyllostictaceae</taxon>
        <taxon>Phyllosticta</taxon>
    </lineage>
</organism>
<evidence type="ECO:0000313" key="2">
    <source>
        <dbReference type="EMBL" id="KAK7517322.1"/>
    </source>
</evidence>
<protein>
    <submittedName>
        <fullName evidence="2">Uncharacterized protein</fullName>
    </submittedName>
</protein>
<keyword evidence="3" id="KW-1185">Reference proteome</keyword>
<dbReference type="Proteomes" id="UP001363622">
    <property type="component" value="Unassembled WGS sequence"/>
</dbReference>
<evidence type="ECO:0000313" key="3">
    <source>
        <dbReference type="Proteomes" id="UP001363622"/>
    </source>
</evidence>
<comment type="caution">
    <text evidence="2">The sequence shown here is derived from an EMBL/GenBank/DDBJ whole genome shotgun (WGS) entry which is preliminary data.</text>
</comment>